<dbReference type="EMBL" id="JAFNME010000019">
    <property type="protein sequence ID" value="MBO1250086.1"/>
    <property type="molecule type" value="Genomic_DNA"/>
</dbReference>
<sequence>MNAFVSDLSRFLVRVVLLLAGVVFFMSVLAAGMVLALVWGLRALWAKLTGRPVMAWVLPTQAAATWSSMRKKAGGFAAQTRQAAPSKRSGVLPQVATEVTDVQAREVH</sequence>
<accession>A0A939GZF5</accession>
<reference evidence="2" key="1">
    <citation type="submission" date="2021-03" db="EMBL/GenBank/DDBJ databases">
        <title>Comamonas denitrificans.</title>
        <authorList>
            <person name="Finster K."/>
        </authorList>
    </citation>
    <scope>NUCLEOTIDE SEQUENCE</scope>
    <source>
        <strain evidence="2">MM2021_4</strain>
    </source>
</reference>
<organism evidence="2 3">
    <name type="scientific">Comamonas denitrificans</name>
    <dbReference type="NCBI Taxonomy" id="117506"/>
    <lineage>
        <taxon>Bacteria</taxon>
        <taxon>Pseudomonadati</taxon>
        <taxon>Pseudomonadota</taxon>
        <taxon>Betaproteobacteria</taxon>
        <taxon>Burkholderiales</taxon>
        <taxon>Comamonadaceae</taxon>
        <taxon>Comamonas</taxon>
    </lineage>
</organism>
<keyword evidence="1" id="KW-1133">Transmembrane helix</keyword>
<feature type="transmembrane region" description="Helical" evidence="1">
    <location>
        <begin position="12"/>
        <end position="41"/>
    </location>
</feature>
<keyword evidence="1" id="KW-0472">Membrane</keyword>
<dbReference type="Proteomes" id="UP000664731">
    <property type="component" value="Unassembled WGS sequence"/>
</dbReference>
<proteinExistence type="predicted"/>
<keyword evidence="3" id="KW-1185">Reference proteome</keyword>
<name>A0A939GZF5_9BURK</name>
<keyword evidence="1" id="KW-0812">Transmembrane</keyword>
<evidence type="ECO:0000256" key="1">
    <source>
        <dbReference type="SAM" id="Phobius"/>
    </source>
</evidence>
<protein>
    <submittedName>
        <fullName evidence="2">Uncharacterized protein</fullName>
    </submittedName>
</protein>
<evidence type="ECO:0000313" key="3">
    <source>
        <dbReference type="Proteomes" id="UP000664731"/>
    </source>
</evidence>
<evidence type="ECO:0000313" key="2">
    <source>
        <dbReference type="EMBL" id="MBO1250086.1"/>
    </source>
</evidence>
<comment type="caution">
    <text evidence="2">The sequence shown here is derived from an EMBL/GenBank/DDBJ whole genome shotgun (WGS) entry which is preliminary data.</text>
</comment>
<dbReference type="AlphaFoldDB" id="A0A939GZF5"/>
<dbReference type="RefSeq" id="WP_207575526.1">
    <property type="nucleotide sequence ID" value="NZ_JAFNME010000019.1"/>
</dbReference>
<gene>
    <name evidence="2" type="ORF">J1777_09665</name>
</gene>